<dbReference type="Pfam" id="PF21408">
    <property type="entry name" value="MTR4-like_stalk"/>
    <property type="match status" value="1"/>
</dbReference>
<dbReference type="SMART" id="SM00490">
    <property type="entry name" value="HELICc"/>
    <property type="match status" value="1"/>
</dbReference>
<dbReference type="AlphaFoldDB" id="A0A4Y7Q0A4"/>
<dbReference type="Pfam" id="PF00270">
    <property type="entry name" value="DEAD"/>
    <property type="match status" value="1"/>
</dbReference>
<dbReference type="SMART" id="SM00487">
    <property type="entry name" value="DEXDc"/>
    <property type="match status" value="1"/>
</dbReference>
<dbReference type="SUPFAM" id="SSF52540">
    <property type="entry name" value="P-loop containing nucleoside triphosphate hydrolases"/>
    <property type="match status" value="1"/>
</dbReference>
<dbReference type="InterPro" id="IPR011545">
    <property type="entry name" value="DEAD/DEAH_box_helicase_dom"/>
</dbReference>
<keyword evidence="3" id="KW-0698">rRNA processing</keyword>
<sequence>MNSNDLFSFLDEKRDVEDDEMDEDAEGEDDLEMQEAEAQATLEHAAVKRKSEGNAHPDENGVKDERPPSPKRPRIASPKPVVVDEFETEAKREVAASAGLTGAVEAGSRLELKHQVRHQVAVPPGYNYVPISSHVPPAKPAREYKFTLDPFQQVSVHAIQRNESVLVSAHTSAGKTVVAEYAIAQCLLNKQRVIYTSPIKALSNQKYREMLAEFGDVGLMTGDVTINPTATCLVMTTEILRSMLYRGSEIMREVAWVIFDEIHYMRDKERGVVWEETIILLPHSVRYVFLSATIPNAMQFAEWICKSHEQPCHVVYTDFRPTPLQHYLFPAGGEGIYLVVNEKGEFREDNFGKAMGMLGEKQGEDPADPKSGRGRKGKTKKGGDKKGPSDISKIIKMIMLKNYNPVIVFAFSKRECEALALTMSKMEFNTADEQDLITNIFNNAMDNLSPDDRQLPQIVNILPLLKRGIGIHHGGLLPILKEVIEILFQEGLIKVLFATETFSIGLNMPAKTVVFTNVRKFDGSEFRNLSSGEYIQMSGRAGRRGLDDRGVVIMMCDEKLEPASAKGMIKGEADRLDSAFHLGYNMVLNLMKVEGISPEYMLERCFFQFQSQAGIPTLEEELKQEEEKKSAITIPDEAKVAEYYDYRQQLDQMAADFREVITHPTYSLPFLQPGRLVKIKYQKLDFGWGVIINYQKRLPPKNRPMPETENIPPHEQYIVDVLLNCALGSSPSKDQSNVTATPGGVLPCPAGQKGEPLVVPVLLSTLDGISHLRIILPKDLRPLQARETAWKSVLEVHRRFPEGIGMLDPVQNMGIKDEKFKQLIKKIALLEDKMFASPLHKDPRLPDLYSRYAQKQEAQTRIRTLKKLIQATNDVLQLDELKCRKRVLRRLGFTTSADIVDMKGRVACEISTGDELLLTELIFNGVFNPLSPEQCAAVLSCFVFTEKSEQTTKLKQELAAPLLVLQEMARRIAKVAKESKLAINEDDYVKSFKVELIDAVMQWCRGSSFSDICKLTDQFEGSVIRVFRRLQELIRQMTQAAKVIGNKELQEKFEKSSEMLERQNSVIFCSSLYL</sequence>
<protein>
    <submittedName>
        <fullName evidence="12">Antiviral helicase</fullName>
    </submittedName>
</protein>
<dbReference type="GO" id="GO:0003724">
    <property type="term" value="F:RNA helicase activity"/>
    <property type="evidence" value="ECO:0007669"/>
    <property type="project" value="InterPro"/>
</dbReference>
<dbReference type="PROSITE" id="PS51192">
    <property type="entry name" value="HELICASE_ATP_BIND_1"/>
    <property type="match status" value="1"/>
</dbReference>
<evidence type="ECO:0000256" key="6">
    <source>
        <dbReference type="ARBA" id="ARBA00022806"/>
    </source>
</evidence>
<feature type="domain" description="Helicase ATP-binding" evidence="10">
    <location>
        <begin position="156"/>
        <end position="312"/>
    </location>
</feature>
<dbReference type="GO" id="GO:0003723">
    <property type="term" value="F:RNA binding"/>
    <property type="evidence" value="ECO:0007669"/>
    <property type="project" value="InterPro"/>
</dbReference>
<dbReference type="InterPro" id="IPR025696">
    <property type="entry name" value="Beta-barrel_MTR4"/>
</dbReference>
<proteinExistence type="inferred from homology"/>
<feature type="region of interest" description="Disordered" evidence="9">
    <location>
        <begin position="357"/>
        <end position="388"/>
    </location>
</feature>
<dbReference type="GO" id="GO:0005524">
    <property type="term" value="F:ATP binding"/>
    <property type="evidence" value="ECO:0007669"/>
    <property type="project" value="UniProtKB-KW"/>
</dbReference>
<dbReference type="InterPro" id="IPR001650">
    <property type="entry name" value="Helicase_C-like"/>
</dbReference>
<evidence type="ECO:0000256" key="5">
    <source>
        <dbReference type="ARBA" id="ARBA00022801"/>
    </source>
</evidence>
<evidence type="ECO:0000256" key="8">
    <source>
        <dbReference type="ARBA" id="ARBA00023242"/>
    </source>
</evidence>
<keyword evidence="5" id="KW-0378">Hydrolase</keyword>
<feature type="domain" description="Helicase C-terminal" evidence="11">
    <location>
        <begin position="390"/>
        <end position="594"/>
    </location>
</feature>
<keyword evidence="8" id="KW-0539">Nucleus</keyword>
<dbReference type="Gene3D" id="2.40.30.300">
    <property type="match status" value="1"/>
</dbReference>
<feature type="compositionally biased region" description="Basic and acidic residues" evidence="9">
    <location>
        <begin position="361"/>
        <end position="371"/>
    </location>
</feature>
<reference evidence="12 13" key="1">
    <citation type="submission" date="2018-06" db="EMBL/GenBank/DDBJ databases">
        <title>A transcriptomic atlas of mushroom development highlights an independent origin of complex multicellularity.</title>
        <authorList>
            <consortium name="DOE Joint Genome Institute"/>
            <person name="Krizsan K."/>
            <person name="Almasi E."/>
            <person name="Merenyi Z."/>
            <person name="Sahu N."/>
            <person name="Viragh M."/>
            <person name="Koszo T."/>
            <person name="Mondo S."/>
            <person name="Kiss B."/>
            <person name="Balint B."/>
            <person name="Kues U."/>
            <person name="Barry K."/>
            <person name="Hegedus J.C."/>
            <person name="Henrissat B."/>
            <person name="Johnson J."/>
            <person name="Lipzen A."/>
            <person name="Ohm R."/>
            <person name="Nagy I."/>
            <person name="Pangilinan J."/>
            <person name="Yan J."/>
            <person name="Xiong Y."/>
            <person name="Grigoriev I.V."/>
            <person name="Hibbett D.S."/>
            <person name="Nagy L.G."/>
        </authorList>
    </citation>
    <scope>NUCLEOTIDE SEQUENCE [LARGE SCALE GENOMIC DNA]</scope>
    <source>
        <strain evidence="12 13">SZMC22713</strain>
    </source>
</reference>
<gene>
    <name evidence="12" type="ORF">BD410DRAFT_899486</name>
</gene>
<dbReference type="Gene3D" id="3.40.50.300">
    <property type="entry name" value="P-loop containing nucleotide triphosphate hydrolases"/>
    <property type="match status" value="2"/>
</dbReference>
<dbReference type="CDD" id="cd13154">
    <property type="entry name" value="KOW_Mtr4"/>
    <property type="match status" value="1"/>
</dbReference>
<comment type="subcellular location">
    <subcellularLocation>
        <location evidence="1">Nucleus</location>
    </subcellularLocation>
</comment>
<evidence type="ECO:0000313" key="12">
    <source>
        <dbReference type="EMBL" id="TDL20582.1"/>
    </source>
</evidence>
<keyword evidence="4" id="KW-0547">Nucleotide-binding</keyword>
<evidence type="ECO:0000259" key="11">
    <source>
        <dbReference type="PROSITE" id="PS51194"/>
    </source>
</evidence>
<dbReference type="GO" id="GO:0006401">
    <property type="term" value="P:RNA catabolic process"/>
    <property type="evidence" value="ECO:0007669"/>
    <property type="project" value="InterPro"/>
</dbReference>
<dbReference type="FunFam" id="3.40.50.300:FF:000141">
    <property type="entry name" value="ATP-dependent RNA helicase DOB1"/>
    <property type="match status" value="1"/>
</dbReference>
<dbReference type="CDD" id="cd18795">
    <property type="entry name" value="SF2_C_Ski2"/>
    <property type="match status" value="1"/>
</dbReference>
<dbReference type="PANTHER" id="PTHR12131:SF7">
    <property type="entry name" value="EXOSOME RNA HELICASE MTR4"/>
    <property type="match status" value="1"/>
</dbReference>
<dbReference type="SMART" id="SM01142">
    <property type="entry name" value="DSHCT"/>
    <property type="match status" value="1"/>
</dbReference>
<evidence type="ECO:0000256" key="3">
    <source>
        <dbReference type="ARBA" id="ARBA00022552"/>
    </source>
</evidence>
<dbReference type="Pfam" id="PF08148">
    <property type="entry name" value="DSHCT"/>
    <property type="match status" value="1"/>
</dbReference>
<dbReference type="STRING" id="50990.A0A4Y7Q0A4"/>
<dbReference type="GO" id="GO:0031499">
    <property type="term" value="C:TRAMP complex"/>
    <property type="evidence" value="ECO:0007669"/>
    <property type="project" value="UniProtKB-ARBA"/>
</dbReference>
<evidence type="ECO:0000313" key="13">
    <source>
        <dbReference type="Proteomes" id="UP000294933"/>
    </source>
</evidence>
<comment type="similarity">
    <text evidence="2">Belongs to the helicase family. SKI2 subfamily.</text>
</comment>
<dbReference type="InterPro" id="IPR050699">
    <property type="entry name" value="RNA-DNA_Helicase"/>
</dbReference>
<dbReference type="GO" id="GO:0000460">
    <property type="term" value="P:maturation of 5.8S rRNA"/>
    <property type="evidence" value="ECO:0007669"/>
    <property type="project" value="TreeGrafter"/>
</dbReference>
<dbReference type="PROSITE" id="PS51194">
    <property type="entry name" value="HELICASE_CTER"/>
    <property type="match status" value="1"/>
</dbReference>
<dbReference type="FunFam" id="2.40.30.300:FF:000001">
    <property type="entry name" value="Mtr4 exosome RNA helicase"/>
    <property type="match status" value="1"/>
</dbReference>
<evidence type="ECO:0000256" key="9">
    <source>
        <dbReference type="SAM" id="MobiDB-lite"/>
    </source>
</evidence>
<dbReference type="GO" id="GO:0016787">
    <property type="term" value="F:hydrolase activity"/>
    <property type="evidence" value="ECO:0007669"/>
    <property type="project" value="UniProtKB-KW"/>
</dbReference>
<keyword evidence="6 12" id="KW-0347">Helicase</keyword>
<evidence type="ECO:0000256" key="7">
    <source>
        <dbReference type="ARBA" id="ARBA00022840"/>
    </source>
</evidence>
<evidence type="ECO:0000256" key="2">
    <source>
        <dbReference type="ARBA" id="ARBA00010140"/>
    </source>
</evidence>
<dbReference type="OrthoDB" id="64767at2759"/>
<feature type="compositionally biased region" description="Basic and acidic residues" evidence="9">
    <location>
        <begin position="45"/>
        <end position="68"/>
    </location>
</feature>
<dbReference type="VEuPathDB" id="FungiDB:BD410DRAFT_899486"/>
<dbReference type="InterPro" id="IPR027417">
    <property type="entry name" value="P-loop_NTPase"/>
</dbReference>
<evidence type="ECO:0000256" key="4">
    <source>
        <dbReference type="ARBA" id="ARBA00022741"/>
    </source>
</evidence>
<dbReference type="Pfam" id="PF00271">
    <property type="entry name" value="Helicase_C"/>
    <property type="match status" value="1"/>
</dbReference>
<feature type="compositionally biased region" description="Acidic residues" evidence="9">
    <location>
        <begin position="17"/>
        <end position="35"/>
    </location>
</feature>
<keyword evidence="13" id="KW-1185">Reference proteome</keyword>
<dbReference type="InterPro" id="IPR016438">
    <property type="entry name" value="SKI2-like"/>
</dbReference>
<dbReference type="Proteomes" id="UP000294933">
    <property type="component" value="Unassembled WGS sequence"/>
</dbReference>
<dbReference type="InterPro" id="IPR014001">
    <property type="entry name" value="Helicase_ATP-bd"/>
</dbReference>
<dbReference type="PIRSF" id="PIRSF005198">
    <property type="entry name" value="Antiviral_helicase_SKI2"/>
    <property type="match status" value="1"/>
</dbReference>
<dbReference type="CDD" id="cd18024">
    <property type="entry name" value="DEXHc_Mtr4-like"/>
    <property type="match status" value="1"/>
</dbReference>
<dbReference type="InterPro" id="IPR048392">
    <property type="entry name" value="MTR4-like_stalk"/>
</dbReference>
<dbReference type="Gene3D" id="1.10.3380.30">
    <property type="match status" value="1"/>
</dbReference>
<keyword evidence="7" id="KW-0067">ATP-binding</keyword>
<evidence type="ECO:0000256" key="1">
    <source>
        <dbReference type="ARBA" id="ARBA00004123"/>
    </source>
</evidence>
<dbReference type="PANTHER" id="PTHR12131">
    <property type="entry name" value="ATP-DEPENDENT RNA AND DNA HELICASE"/>
    <property type="match status" value="1"/>
</dbReference>
<dbReference type="FunFam" id="3.40.50.300:FF:000083">
    <property type="entry name" value="ATP-dependent RNA helicase DOB1"/>
    <property type="match status" value="1"/>
</dbReference>
<dbReference type="EMBL" id="ML170187">
    <property type="protein sequence ID" value="TDL20582.1"/>
    <property type="molecule type" value="Genomic_DNA"/>
</dbReference>
<evidence type="ECO:0000259" key="10">
    <source>
        <dbReference type="PROSITE" id="PS51192"/>
    </source>
</evidence>
<dbReference type="FunFam" id="1.10.3380.30:FF:000002">
    <property type="entry name" value="superkiller viralicidic activity 2-like 2"/>
    <property type="match status" value="1"/>
</dbReference>
<organism evidence="12 13">
    <name type="scientific">Rickenella mellea</name>
    <dbReference type="NCBI Taxonomy" id="50990"/>
    <lineage>
        <taxon>Eukaryota</taxon>
        <taxon>Fungi</taxon>
        <taxon>Dikarya</taxon>
        <taxon>Basidiomycota</taxon>
        <taxon>Agaricomycotina</taxon>
        <taxon>Agaricomycetes</taxon>
        <taxon>Hymenochaetales</taxon>
        <taxon>Rickenellaceae</taxon>
        <taxon>Rickenella</taxon>
    </lineage>
</organism>
<dbReference type="InterPro" id="IPR012961">
    <property type="entry name" value="Ski2/MTR4_C"/>
</dbReference>
<accession>A0A4Y7Q0A4</accession>
<name>A0A4Y7Q0A4_9AGAM</name>
<feature type="region of interest" description="Disordered" evidence="9">
    <location>
        <begin position="1"/>
        <end position="82"/>
    </location>
</feature>
<dbReference type="Pfam" id="PF13234">
    <property type="entry name" value="MTR4_beta-barrel"/>
    <property type="match status" value="1"/>
</dbReference>